<accession>A0A7S3V7A6</accession>
<name>A0A7S3V7A6_9STRA</name>
<reference evidence="3" key="1">
    <citation type="submission" date="2021-01" db="EMBL/GenBank/DDBJ databases">
        <authorList>
            <person name="Corre E."/>
            <person name="Pelletier E."/>
            <person name="Niang G."/>
            <person name="Scheremetjew M."/>
            <person name="Finn R."/>
            <person name="Kale V."/>
            <person name="Holt S."/>
            <person name="Cochrane G."/>
            <person name="Meng A."/>
            <person name="Brown T."/>
            <person name="Cohen L."/>
        </authorList>
    </citation>
    <scope>NUCLEOTIDE SEQUENCE</scope>
    <source>
        <strain evidence="3">MM31A-1</strain>
    </source>
</reference>
<feature type="compositionally biased region" description="Polar residues" evidence="1">
    <location>
        <begin position="352"/>
        <end position="362"/>
    </location>
</feature>
<feature type="transmembrane region" description="Helical" evidence="2">
    <location>
        <begin position="118"/>
        <end position="143"/>
    </location>
</feature>
<evidence type="ECO:0000256" key="2">
    <source>
        <dbReference type="SAM" id="Phobius"/>
    </source>
</evidence>
<dbReference type="AlphaFoldDB" id="A0A7S3V7A6"/>
<keyword evidence="2" id="KW-0812">Transmembrane</keyword>
<proteinExistence type="predicted"/>
<gene>
    <name evidence="3" type="ORF">CDEB00056_LOCUS5876</name>
</gene>
<feature type="region of interest" description="Disordered" evidence="1">
    <location>
        <begin position="296"/>
        <end position="362"/>
    </location>
</feature>
<protein>
    <submittedName>
        <fullName evidence="3">Uncharacterized protein</fullName>
    </submittedName>
</protein>
<evidence type="ECO:0000313" key="3">
    <source>
        <dbReference type="EMBL" id="CAE0461035.1"/>
    </source>
</evidence>
<organism evidence="3">
    <name type="scientific">Chaetoceros debilis</name>
    <dbReference type="NCBI Taxonomy" id="122233"/>
    <lineage>
        <taxon>Eukaryota</taxon>
        <taxon>Sar</taxon>
        <taxon>Stramenopiles</taxon>
        <taxon>Ochrophyta</taxon>
        <taxon>Bacillariophyta</taxon>
        <taxon>Coscinodiscophyceae</taxon>
        <taxon>Chaetocerotophycidae</taxon>
        <taxon>Chaetocerotales</taxon>
        <taxon>Chaetocerotaceae</taxon>
        <taxon>Chaetoceros</taxon>
    </lineage>
</organism>
<keyword evidence="2" id="KW-1133">Transmembrane helix</keyword>
<dbReference type="EMBL" id="HBIO01007791">
    <property type="protein sequence ID" value="CAE0461035.1"/>
    <property type="molecule type" value="Transcribed_RNA"/>
</dbReference>
<keyword evidence="2" id="KW-0472">Membrane</keyword>
<evidence type="ECO:0000256" key="1">
    <source>
        <dbReference type="SAM" id="MobiDB-lite"/>
    </source>
</evidence>
<sequence length="362" mass="39939">MSDKVKGKALPSFLSNIRNAGRASAATSGPMGMGGRNTSFNEMRPLMMELETDLESSNDNRRSQSQSQSQYNKRLNNLTATSQNFSRFVKDKLKKGTARGRRRKNRDQGFAVQLPPKVLVYTIVIFFVLPLLMGSIFVVRAVFFGELKEDEMHPLHKKAKLSHVPVVKHDNDNDNDNPSGDPIDIANIENIVNATTTMEGDIISDHAVQVSNPLLDLSNSNANANGIVENTYSMNTVEEYEDTTNSNIQNSMDTAGSDENVHFIPDLRRDPINPDDMTPRDMNIGSDTDLMKQEPFLPDNVASSDTDTGDGKEIEEEMDEYRTSDTQQDIIIPQSRGTETVGAGNPAPDVTIGSTNTAQPLQ</sequence>